<feature type="compositionally biased region" description="Polar residues" evidence="1">
    <location>
        <begin position="81"/>
        <end position="90"/>
    </location>
</feature>
<dbReference type="AlphaFoldDB" id="E3Q9J7"/>
<gene>
    <name evidence="2" type="ORF">GLRG_01871</name>
</gene>
<dbReference type="EMBL" id="GG697337">
    <property type="protein sequence ID" value="EFQ27376.1"/>
    <property type="molecule type" value="Genomic_DNA"/>
</dbReference>
<protein>
    <submittedName>
        <fullName evidence="2">Uncharacterized protein</fullName>
    </submittedName>
</protein>
<keyword evidence="3" id="KW-1185">Reference proteome</keyword>
<dbReference type="Proteomes" id="UP000008782">
    <property type="component" value="Unassembled WGS sequence"/>
</dbReference>
<evidence type="ECO:0000313" key="3">
    <source>
        <dbReference type="Proteomes" id="UP000008782"/>
    </source>
</evidence>
<feature type="region of interest" description="Disordered" evidence="1">
    <location>
        <begin position="81"/>
        <end position="105"/>
    </location>
</feature>
<dbReference type="GeneID" id="24407236"/>
<name>E3Q9J7_COLGM</name>
<dbReference type="HOGENOM" id="CLU_2236399_0_0_1"/>
<accession>E3Q9J7</accession>
<dbReference type="VEuPathDB" id="FungiDB:GLRG_01871"/>
<organism evidence="3">
    <name type="scientific">Colletotrichum graminicola (strain M1.001 / M2 / FGSC 10212)</name>
    <name type="common">Maize anthracnose fungus</name>
    <name type="synonym">Glomerella graminicola</name>
    <dbReference type="NCBI Taxonomy" id="645133"/>
    <lineage>
        <taxon>Eukaryota</taxon>
        <taxon>Fungi</taxon>
        <taxon>Dikarya</taxon>
        <taxon>Ascomycota</taxon>
        <taxon>Pezizomycotina</taxon>
        <taxon>Sordariomycetes</taxon>
        <taxon>Hypocreomycetidae</taxon>
        <taxon>Glomerellales</taxon>
        <taxon>Glomerellaceae</taxon>
        <taxon>Colletotrichum</taxon>
        <taxon>Colletotrichum graminicola species complex</taxon>
    </lineage>
</organism>
<sequence length="105" mass="11544">MLAVGGKLLDQDLILVDSETRDMPSEGVEEPSEVAAVGEEIYAHWHRFKDDHQDLLSAPATKLIKLIHKLHKSEMMKSFQVSWATPQSSEARPMADEGAEGATGT</sequence>
<evidence type="ECO:0000313" key="2">
    <source>
        <dbReference type="EMBL" id="EFQ27376.1"/>
    </source>
</evidence>
<proteinExistence type="predicted"/>
<reference evidence="3" key="1">
    <citation type="journal article" date="2012" name="Nat. Genet.">
        <title>Lifestyle transitions in plant pathogenic Colletotrichum fungi deciphered by genome and transcriptome analyses.</title>
        <authorList>
            <person name="O'Connell R.J."/>
            <person name="Thon M.R."/>
            <person name="Hacquard S."/>
            <person name="Amyotte S.G."/>
            <person name="Kleemann J."/>
            <person name="Torres M.F."/>
            <person name="Damm U."/>
            <person name="Buiate E.A."/>
            <person name="Epstein L."/>
            <person name="Alkan N."/>
            <person name="Altmueller J."/>
            <person name="Alvarado-Balderrama L."/>
            <person name="Bauser C.A."/>
            <person name="Becker C."/>
            <person name="Birren B.W."/>
            <person name="Chen Z."/>
            <person name="Choi J."/>
            <person name="Crouch J.A."/>
            <person name="Duvick J.P."/>
            <person name="Farman M.A."/>
            <person name="Gan P."/>
            <person name="Heiman D."/>
            <person name="Henrissat B."/>
            <person name="Howard R.J."/>
            <person name="Kabbage M."/>
            <person name="Koch C."/>
            <person name="Kracher B."/>
            <person name="Kubo Y."/>
            <person name="Law A.D."/>
            <person name="Lebrun M.-H."/>
            <person name="Lee Y.-H."/>
            <person name="Miyara I."/>
            <person name="Moore N."/>
            <person name="Neumann U."/>
            <person name="Nordstroem K."/>
            <person name="Panaccione D.G."/>
            <person name="Panstruga R."/>
            <person name="Place M."/>
            <person name="Proctor R.H."/>
            <person name="Prusky D."/>
            <person name="Rech G."/>
            <person name="Reinhardt R."/>
            <person name="Rollins J.A."/>
            <person name="Rounsley S."/>
            <person name="Schardl C.L."/>
            <person name="Schwartz D.C."/>
            <person name="Shenoy N."/>
            <person name="Shirasu K."/>
            <person name="Sikhakolli U.R."/>
            <person name="Stueber K."/>
            <person name="Sukno S.A."/>
            <person name="Sweigard J.A."/>
            <person name="Takano Y."/>
            <person name="Takahara H."/>
            <person name="Trail F."/>
            <person name="van der Does H.C."/>
            <person name="Voll L.M."/>
            <person name="Will I."/>
            <person name="Young S."/>
            <person name="Zeng Q."/>
            <person name="Zhang J."/>
            <person name="Zhou S."/>
            <person name="Dickman M.B."/>
            <person name="Schulze-Lefert P."/>
            <person name="Ver Loren van Themaat E."/>
            <person name="Ma L.-J."/>
            <person name="Vaillancourt L.J."/>
        </authorList>
    </citation>
    <scope>NUCLEOTIDE SEQUENCE [LARGE SCALE GENOMIC DNA]</scope>
    <source>
        <strain evidence="3">M1.001 / M2 / FGSC 10212</strain>
    </source>
</reference>
<evidence type="ECO:0000256" key="1">
    <source>
        <dbReference type="SAM" id="MobiDB-lite"/>
    </source>
</evidence>
<dbReference type="RefSeq" id="XP_008091396.1">
    <property type="nucleotide sequence ID" value="XM_008093205.1"/>
</dbReference>